<keyword evidence="4" id="KW-1185">Reference proteome</keyword>
<dbReference type="InterPro" id="IPR017735">
    <property type="entry name" value="T6SS_FHA"/>
</dbReference>
<name>A0ABY6QL70_9PSED</name>
<evidence type="ECO:0000313" key="4">
    <source>
        <dbReference type="Proteomes" id="UP001164116"/>
    </source>
</evidence>
<organism evidence="3 4">
    <name type="scientific">Pseudomonas quebecensis</name>
    <dbReference type="NCBI Taxonomy" id="2995174"/>
    <lineage>
        <taxon>Bacteria</taxon>
        <taxon>Pseudomonadati</taxon>
        <taxon>Pseudomonadota</taxon>
        <taxon>Gammaproteobacteria</taxon>
        <taxon>Pseudomonadales</taxon>
        <taxon>Pseudomonadaceae</taxon>
        <taxon>Pseudomonas</taxon>
    </lineage>
</organism>
<dbReference type="Pfam" id="PF20232">
    <property type="entry name" value="T6SS_FHA_C"/>
    <property type="match status" value="1"/>
</dbReference>
<feature type="compositionally biased region" description="Basic and acidic residues" evidence="1">
    <location>
        <begin position="139"/>
        <end position="150"/>
    </location>
</feature>
<dbReference type="NCBIfam" id="TIGR03354">
    <property type="entry name" value="VI_FHA"/>
    <property type="match status" value="1"/>
</dbReference>
<dbReference type="EMBL" id="CP112866">
    <property type="protein sequence ID" value="UZW20712.1"/>
    <property type="molecule type" value="Genomic_DNA"/>
</dbReference>
<dbReference type="InterPro" id="IPR046883">
    <property type="entry name" value="T6SS_FHA_C"/>
</dbReference>
<dbReference type="InterPro" id="IPR000253">
    <property type="entry name" value="FHA_dom"/>
</dbReference>
<sequence>MQLVFEVCDAASGDSSARKVFDDAGGVIGRGVGCDWNLADPSRLLSSHHGLVSYRDGQYFLTDISSNGIGLRGSSERLRKGLARLISDGDVYQLGPVDIRARLAERPSPIAAQSCAGSETIPHDAFVGLDPLQAMPSDDLSHPPSEDSHGLPDNAALSARALSSGDLARDHLIAPRWADVQEKAPDVEPLSAPVPVPAVFWTQFGEALGLRMEGLDSRTREALAIKVAGLFRQTVEGIQQSLRTRDELNSELHLDLTTSPFKRQNPLKDCVDPQAAMSALLGMEEQGQLCSEWAVAQACRELQIHQLALLVACRATVRSAVAAFAPVHLLTCFERERSPSRFTTAGAHWRAYQRHYQRLNDTPGLEERLLREDFSKAYDEQVRLVSTLHTAYPG</sequence>
<dbReference type="PROSITE" id="PS50006">
    <property type="entry name" value="FHA_DOMAIN"/>
    <property type="match status" value="1"/>
</dbReference>
<evidence type="ECO:0000256" key="1">
    <source>
        <dbReference type="SAM" id="MobiDB-lite"/>
    </source>
</evidence>
<proteinExistence type="predicted"/>
<evidence type="ECO:0000313" key="3">
    <source>
        <dbReference type="EMBL" id="UZW20712.1"/>
    </source>
</evidence>
<dbReference type="InterPro" id="IPR008984">
    <property type="entry name" value="SMAD_FHA_dom_sf"/>
</dbReference>
<dbReference type="RefSeq" id="WP_266247906.1">
    <property type="nucleotide sequence ID" value="NZ_CP112866.1"/>
</dbReference>
<reference evidence="3" key="1">
    <citation type="submission" date="2022-11" db="EMBL/GenBank/DDBJ databases">
        <title>Taxonomic description of a new Pseudomonas species.</title>
        <authorList>
            <person name="Tambong J.T."/>
        </authorList>
    </citation>
    <scope>NUCLEOTIDE SEQUENCE</scope>
    <source>
        <strain evidence="3">S1Bt42</strain>
    </source>
</reference>
<feature type="domain" description="FHA" evidence="2">
    <location>
        <begin position="26"/>
        <end position="76"/>
    </location>
</feature>
<dbReference type="Gene3D" id="2.60.200.20">
    <property type="match status" value="1"/>
</dbReference>
<dbReference type="SUPFAM" id="SSF49879">
    <property type="entry name" value="SMAD/FHA domain"/>
    <property type="match status" value="1"/>
</dbReference>
<dbReference type="CDD" id="cd00060">
    <property type="entry name" value="FHA"/>
    <property type="match status" value="1"/>
</dbReference>
<protein>
    <submittedName>
        <fullName evidence="3">Type VI secretion system-associated FHA domain protein TagH</fullName>
    </submittedName>
</protein>
<dbReference type="Pfam" id="PF00498">
    <property type="entry name" value="FHA"/>
    <property type="match status" value="1"/>
</dbReference>
<accession>A0ABY6QL70</accession>
<gene>
    <name evidence="3" type="primary">tagH</name>
    <name evidence="3" type="ORF">OSC50_10350</name>
</gene>
<dbReference type="Proteomes" id="UP001164116">
    <property type="component" value="Chromosome"/>
</dbReference>
<evidence type="ECO:0000259" key="2">
    <source>
        <dbReference type="PROSITE" id="PS50006"/>
    </source>
</evidence>
<feature type="region of interest" description="Disordered" evidence="1">
    <location>
        <begin position="132"/>
        <end position="153"/>
    </location>
</feature>